<comment type="caution">
    <text evidence="1">The sequence shown here is derived from an EMBL/GenBank/DDBJ whole genome shotgun (WGS) entry which is preliminary data.</text>
</comment>
<name>A0A428NMU2_9HYPO</name>
<sequence>MHRIGHCVSRFLDGSASSSASCRCSALTALLPPVLRSPATVWWPGGLVARRAFRHLQFSGPVEQSSLAYSFTIPQLLRSLPPHSIIPLLNSLQPFL</sequence>
<dbReference type="AlphaFoldDB" id="A0A428NMU2"/>
<accession>A0A428NMU2</accession>
<evidence type="ECO:0000313" key="2">
    <source>
        <dbReference type="Proteomes" id="UP000288168"/>
    </source>
</evidence>
<evidence type="ECO:0000313" key="1">
    <source>
        <dbReference type="EMBL" id="RSL42070.1"/>
    </source>
</evidence>
<dbReference type="EMBL" id="NKCI01000385">
    <property type="protein sequence ID" value="RSL42070.1"/>
    <property type="molecule type" value="Genomic_DNA"/>
</dbReference>
<organism evidence="1 2">
    <name type="scientific">Fusarium duplospermum</name>
    <dbReference type="NCBI Taxonomy" id="1325734"/>
    <lineage>
        <taxon>Eukaryota</taxon>
        <taxon>Fungi</taxon>
        <taxon>Dikarya</taxon>
        <taxon>Ascomycota</taxon>
        <taxon>Pezizomycotina</taxon>
        <taxon>Sordariomycetes</taxon>
        <taxon>Hypocreomycetidae</taxon>
        <taxon>Hypocreales</taxon>
        <taxon>Nectriaceae</taxon>
        <taxon>Fusarium</taxon>
        <taxon>Fusarium solani species complex</taxon>
    </lineage>
</organism>
<keyword evidence="2" id="KW-1185">Reference proteome</keyword>
<proteinExistence type="predicted"/>
<protein>
    <submittedName>
        <fullName evidence="1">Uncharacterized protein</fullName>
    </submittedName>
</protein>
<reference evidence="1 2" key="1">
    <citation type="submission" date="2017-06" db="EMBL/GenBank/DDBJ databases">
        <title>Comparative genomic analysis of Ambrosia Fusariam Clade fungi.</title>
        <authorList>
            <person name="Stajich J.E."/>
            <person name="Carrillo J."/>
            <person name="Kijimoto T."/>
            <person name="Eskalen A."/>
            <person name="O'Donnell K."/>
            <person name="Kasson M."/>
        </authorList>
    </citation>
    <scope>NUCLEOTIDE SEQUENCE [LARGE SCALE GENOMIC DNA]</scope>
    <source>
        <strain evidence="1 2">NRRL62584</strain>
    </source>
</reference>
<dbReference type="Proteomes" id="UP000288168">
    <property type="component" value="Unassembled WGS sequence"/>
</dbReference>
<gene>
    <name evidence="1" type="ORF">CEP54_015614</name>
</gene>